<feature type="domain" description="Potassium channel" evidence="2">
    <location>
        <begin position="437"/>
        <end position="522"/>
    </location>
</feature>
<dbReference type="GO" id="GO:0034220">
    <property type="term" value="P:monoatomic ion transmembrane transport"/>
    <property type="evidence" value="ECO:0007669"/>
    <property type="project" value="UniProtKB-KW"/>
</dbReference>
<keyword evidence="3" id="KW-0813">Transport</keyword>
<comment type="caution">
    <text evidence="3">The sequence shown here is derived from an EMBL/GenBank/DDBJ whole genome shotgun (WGS) entry which is preliminary data.</text>
</comment>
<reference evidence="3 4" key="1">
    <citation type="submission" date="2024-11" db="EMBL/GenBank/DDBJ databases">
        <authorList>
            <person name="Heng Y.C."/>
            <person name="Lim A.C.H."/>
            <person name="Lee J.K.Y."/>
            <person name="Kittelmann S."/>
        </authorList>
    </citation>
    <scope>NUCLEOTIDE SEQUENCE [LARGE SCALE GENOMIC DNA]</scope>
    <source>
        <strain evidence="3 4">WILCCON 0269</strain>
    </source>
</reference>
<name>A0ABW8SNS9_9CLOT</name>
<feature type="transmembrane region" description="Helical" evidence="1">
    <location>
        <begin position="466"/>
        <end position="487"/>
    </location>
</feature>
<gene>
    <name evidence="3" type="ORF">ACJDU8_18890</name>
</gene>
<feature type="transmembrane region" description="Helical" evidence="1">
    <location>
        <begin position="432"/>
        <end position="454"/>
    </location>
</feature>
<dbReference type="Gene3D" id="1.10.287.70">
    <property type="match status" value="1"/>
</dbReference>
<dbReference type="Pfam" id="PF07885">
    <property type="entry name" value="Ion_trans_2"/>
    <property type="match status" value="1"/>
</dbReference>
<dbReference type="InterPro" id="IPR013099">
    <property type="entry name" value="K_chnl_dom"/>
</dbReference>
<evidence type="ECO:0000313" key="3">
    <source>
        <dbReference type="EMBL" id="MFL0197615.1"/>
    </source>
</evidence>
<protein>
    <submittedName>
        <fullName evidence="3">Potassium channel family protein</fullName>
    </submittedName>
</protein>
<keyword evidence="1" id="KW-1133">Transmembrane helix</keyword>
<keyword evidence="3" id="KW-0407">Ion channel</keyword>
<organism evidence="3 4">
    <name type="scientific">Candidatus Clostridium eludens</name>
    <dbReference type="NCBI Taxonomy" id="3381663"/>
    <lineage>
        <taxon>Bacteria</taxon>
        <taxon>Bacillati</taxon>
        <taxon>Bacillota</taxon>
        <taxon>Clostridia</taxon>
        <taxon>Eubacteriales</taxon>
        <taxon>Clostridiaceae</taxon>
        <taxon>Clostridium</taxon>
    </lineage>
</organism>
<dbReference type="EMBL" id="JBJHZX010000034">
    <property type="protein sequence ID" value="MFL0197615.1"/>
    <property type="molecule type" value="Genomic_DNA"/>
</dbReference>
<keyword evidence="1" id="KW-0472">Membrane</keyword>
<proteinExistence type="predicted"/>
<dbReference type="SUPFAM" id="SSF81324">
    <property type="entry name" value="Voltage-gated potassium channels"/>
    <property type="match status" value="1"/>
</dbReference>
<evidence type="ECO:0000256" key="1">
    <source>
        <dbReference type="SAM" id="Phobius"/>
    </source>
</evidence>
<dbReference type="RefSeq" id="WP_406793718.1">
    <property type="nucleotide sequence ID" value="NZ_JBJHZX010000034.1"/>
</dbReference>
<sequence length="524" mass="60022">MRYDVKIHKDKPFIKTIEVGEGIKRSISCKSSVKIKFYNDDGSVSIVKRYGYITADKVTEDIRTEKDIILDGCYVKDLVLSGLNITTLFSSQYTFFDGTIDFSEAAFNKEANFAYATFSEEVDFNRASFNEDEYFSCVTFSKKADFSQVNFSANAYFAFAKFNGEACFYQAKFGEETSFFGSIFSEQVSFGATKFSEEMNFAKVTFSKETNFMSTTFRGKADFSSAIFNGKIDLIFAVFSKQANFVFTTFSERADFGGATFSEEIYFNDSSIKEQIIFDSVVFSTRVDMKFNQCHSLVMKNCSIEKTLDLGSARFNSLCFENTKNLGQIFIDWERNNIKEAICKYAKEHKLYHHTVAKQFLMFKENFNRLGQYDDEDSAYVEYKRGRAKSEFFNENGLNKGFKRIIHKHIVYPFKWFVFDYIGSYATAPLRIFKALCLNIICFAVIYLLLGVHIEKLEKGILGNGILARFLEVLYFSAITSFTVGYGDISPERFLVAGLACVESFIGVFLMSYFTVAFARKILR</sequence>
<feature type="transmembrane region" description="Helical" evidence="1">
    <location>
        <begin position="493"/>
        <end position="519"/>
    </location>
</feature>
<keyword evidence="3" id="KW-0406">Ion transport</keyword>
<dbReference type="Proteomes" id="UP001623660">
    <property type="component" value="Unassembled WGS sequence"/>
</dbReference>
<keyword evidence="1" id="KW-0812">Transmembrane</keyword>
<accession>A0ABW8SNS9</accession>
<keyword evidence="4" id="KW-1185">Reference proteome</keyword>
<evidence type="ECO:0000259" key="2">
    <source>
        <dbReference type="Pfam" id="PF07885"/>
    </source>
</evidence>
<evidence type="ECO:0000313" key="4">
    <source>
        <dbReference type="Proteomes" id="UP001623660"/>
    </source>
</evidence>